<evidence type="ECO:0008006" key="4">
    <source>
        <dbReference type="Google" id="ProtNLM"/>
    </source>
</evidence>
<dbReference type="RefSeq" id="WP_254153031.1">
    <property type="nucleotide sequence ID" value="NZ_JAHESD010000011.1"/>
</dbReference>
<dbReference type="EMBL" id="JAHESD010000011">
    <property type="protein sequence ID" value="MBT1703068.1"/>
    <property type="molecule type" value="Genomic_DNA"/>
</dbReference>
<evidence type="ECO:0000256" key="1">
    <source>
        <dbReference type="SAM" id="SignalP"/>
    </source>
</evidence>
<dbReference type="Proteomes" id="UP000772618">
    <property type="component" value="Unassembled WGS sequence"/>
</dbReference>
<gene>
    <name evidence="2" type="ORF">KK060_07235</name>
</gene>
<reference evidence="2 3" key="1">
    <citation type="submission" date="2021-05" db="EMBL/GenBank/DDBJ databases">
        <title>A Polyphasic approach of four new species of the genus Ohtaekwangia: Ohtaekwangia histidinii sp. nov., Ohtaekwangia cretensis sp. nov., Ohtaekwangia indiensis sp. nov., Ohtaekwangia reichenbachii sp. nov. from diverse environment.</title>
        <authorList>
            <person name="Octaviana S."/>
        </authorList>
    </citation>
    <scope>NUCLEOTIDE SEQUENCE [LARGE SCALE GENOMIC DNA]</scope>
    <source>
        <strain evidence="2 3">PWU20</strain>
    </source>
</reference>
<dbReference type="PROSITE" id="PS51257">
    <property type="entry name" value="PROKAR_LIPOPROTEIN"/>
    <property type="match status" value="1"/>
</dbReference>
<sequence>MLKRHFFSLLLIAITSIVISGCDLFDKVDDVTFDGEIVEEGVIEGSRSDKGVISYEENIDIEAAKNPEVARFSNKIKDFEIRKITFEITEFKSSALKVNTSGALFYIKSSSKVLLAEVKDFNITSAFMNAVSFTLPANESELKELSALLKADKKFNLLFTGTLSAPVTFKFKIVIDAKIVAETV</sequence>
<feature type="chain" id="PRO_5045130936" description="DUF4840 domain-containing protein" evidence="1">
    <location>
        <begin position="21"/>
        <end position="184"/>
    </location>
</feature>
<comment type="caution">
    <text evidence="2">The sequence shown here is derived from an EMBL/GenBank/DDBJ whole genome shotgun (WGS) entry which is preliminary data.</text>
</comment>
<keyword evidence="1" id="KW-0732">Signal</keyword>
<accession>A0ABS5VNQ8</accession>
<evidence type="ECO:0000313" key="2">
    <source>
        <dbReference type="EMBL" id="MBT1703068.1"/>
    </source>
</evidence>
<proteinExistence type="predicted"/>
<evidence type="ECO:0000313" key="3">
    <source>
        <dbReference type="Proteomes" id="UP000772618"/>
    </source>
</evidence>
<protein>
    <recommendedName>
        <fullName evidence="4">DUF4840 domain-containing protein</fullName>
    </recommendedName>
</protein>
<organism evidence="2 3">
    <name type="scientific">Chryseosolibacter indicus</name>
    <dbReference type="NCBI Taxonomy" id="2782351"/>
    <lineage>
        <taxon>Bacteria</taxon>
        <taxon>Pseudomonadati</taxon>
        <taxon>Bacteroidota</taxon>
        <taxon>Cytophagia</taxon>
        <taxon>Cytophagales</taxon>
        <taxon>Chryseotaleaceae</taxon>
        <taxon>Chryseosolibacter</taxon>
    </lineage>
</organism>
<name>A0ABS5VNQ8_9BACT</name>
<keyword evidence="3" id="KW-1185">Reference proteome</keyword>
<feature type="signal peptide" evidence="1">
    <location>
        <begin position="1"/>
        <end position="20"/>
    </location>
</feature>